<keyword evidence="2 4" id="KW-0547">Nucleotide-binding</keyword>
<reference evidence="7" key="1">
    <citation type="submission" date="2015-01" db="EMBL/GenBank/DDBJ databases">
        <authorList>
            <person name="Aslett A.Martin."/>
            <person name="De Silva Nishadi"/>
        </authorList>
    </citation>
    <scope>NUCLEOTIDE SEQUENCE [LARGE SCALE GENOMIC DNA]</scope>
    <source>
        <strain evidence="7">UMC4404</strain>
    </source>
</reference>
<dbReference type="GO" id="GO:0004088">
    <property type="term" value="F:carbamoyl-phosphate synthase (glutamine-hydrolyzing) activity"/>
    <property type="evidence" value="ECO:0007669"/>
    <property type="project" value="UniProtKB-EC"/>
</dbReference>
<protein>
    <submittedName>
        <fullName evidence="6">Carbamoyl phosphate synthase-like protein</fullName>
        <ecNumber evidence="6">6.3.5.5</ecNumber>
    </submittedName>
</protein>
<feature type="domain" description="ATP-grasp" evidence="5">
    <location>
        <begin position="123"/>
        <end position="297"/>
    </location>
</feature>
<dbReference type="Gene3D" id="3.40.50.20">
    <property type="match status" value="1"/>
</dbReference>
<dbReference type="InterPro" id="IPR011761">
    <property type="entry name" value="ATP-grasp"/>
</dbReference>
<dbReference type="SUPFAM" id="SSF56059">
    <property type="entry name" value="Glutathione synthetase ATP-binding domain-like"/>
    <property type="match status" value="1"/>
</dbReference>
<evidence type="ECO:0000256" key="3">
    <source>
        <dbReference type="ARBA" id="ARBA00022840"/>
    </source>
</evidence>
<evidence type="ECO:0000256" key="4">
    <source>
        <dbReference type="PROSITE-ProRule" id="PRU00409"/>
    </source>
</evidence>
<dbReference type="EC" id="6.3.5.5" evidence="6"/>
<dbReference type="EMBL" id="CDNY01000003">
    <property type="protein sequence ID" value="CEO33557.1"/>
    <property type="molecule type" value="Genomic_DNA"/>
</dbReference>
<dbReference type="InterPro" id="IPR048764">
    <property type="entry name" value="PylC_N"/>
</dbReference>
<dbReference type="RefSeq" id="WP_057558695.1">
    <property type="nucleotide sequence ID" value="NZ_CDNY01000003.1"/>
</dbReference>
<organism evidence="6 7">
    <name type="scientific">Paraclostridium sordellii</name>
    <name type="common">Clostridium sordellii</name>
    <dbReference type="NCBI Taxonomy" id="1505"/>
    <lineage>
        <taxon>Bacteria</taxon>
        <taxon>Bacillati</taxon>
        <taxon>Bacillota</taxon>
        <taxon>Clostridia</taxon>
        <taxon>Peptostreptococcales</taxon>
        <taxon>Peptostreptococcaceae</taxon>
        <taxon>Paraclostridium</taxon>
    </lineage>
</organism>
<keyword evidence="1 6" id="KW-0436">Ligase</keyword>
<dbReference type="AlphaFoldDB" id="A0A9P1PAP2"/>
<evidence type="ECO:0000256" key="2">
    <source>
        <dbReference type="ARBA" id="ARBA00022741"/>
    </source>
</evidence>
<proteinExistence type="predicted"/>
<dbReference type="Pfam" id="PF21360">
    <property type="entry name" value="PylC-like_N"/>
    <property type="match status" value="1"/>
</dbReference>
<dbReference type="PANTHER" id="PTHR43585:SF2">
    <property type="entry name" value="ATP-GRASP ENZYME FSQD"/>
    <property type="match status" value="1"/>
</dbReference>
<dbReference type="Pfam" id="PF02655">
    <property type="entry name" value="ATP-grasp_3"/>
    <property type="match status" value="1"/>
</dbReference>
<dbReference type="GO" id="GO:0046872">
    <property type="term" value="F:metal ion binding"/>
    <property type="evidence" value="ECO:0007669"/>
    <property type="project" value="InterPro"/>
</dbReference>
<dbReference type="InterPro" id="IPR013815">
    <property type="entry name" value="ATP_grasp_subdomain_1"/>
</dbReference>
<evidence type="ECO:0000313" key="7">
    <source>
        <dbReference type="Proteomes" id="UP000049685"/>
    </source>
</evidence>
<sequence>MKEINVLILSAGRRVELVRCFKEARDSLGLKGKVLAADISKTAPAIYHADNHRIIPEISSDEFIEAIITVCKEEKIDLIVPTIDTELEKLSNNKELIEVNTNAKVLVSREEVIKICRDKYSTQKFFESNGFEMPRLIDKKDIENKNYKFPLFIKPLNGSSSINTFKVNNLKELEFFLEYVPEPIVQEFIEGDEFTIDVFTDFNSNPITIVPRQRLATRGGEVAKGVTKKDREIIAEIKRIIEVLKPIGHITVQCMKTKNGIKFIEINPRFGGGAPISIKAGANSPMNLYKLLLEEKLNYNEDYEENLLALRHDEAVFLNQEGNVV</sequence>
<evidence type="ECO:0000256" key="1">
    <source>
        <dbReference type="ARBA" id="ARBA00022598"/>
    </source>
</evidence>
<comment type="caution">
    <text evidence="6">The sequence shown here is derived from an EMBL/GenBank/DDBJ whole genome shotgun (WGS) entry which is preliminary data.</text>
</comment>
<gene>
    <name evidence="6" type="ORF">UMC4404_15371</name>
</gene>
<name>A0A9P1PAP2_PARSO</name>
<dbReference type="GO" id="GO:0005524">
    <property type="term" value="F:ATP binding"/>
    <property type="evidence" value="ECO:0007669"/>
    <property type="project" value="UniProtKB-UniRule"/>
</dbReference>
<dbReference type="Gene3D" id="3.30.470.20">
    <property type="entry name" value="ATP-grasp fold, B domain"/>
    <property type="match status" value="1"/>
</dbReference>
<dbReference type="Proteomes" id="UP000049685">
    <property type="component" value="Unassembled WGS sequence"/>
</dbReference>
<dbReference type="Gene3D" id="3.30.1490.20">
    <property type="entry name" value="ATP-grasp fold, A domain"/>
    <property type="match status" value="1"/>
</dbReference>
<evidence type="ECO:0000313" key="6">
    <source>
        <dbReference type="EMBL" id="CEO33557.1"/>
    </source>
</evidence>
<dbReference type="PROSITE" id="PS50975">
    <property type="entry name" value="ATP_GRASP"/>
    <property type="match status" value="1"/>
</dbReference>
<dbReference type="InterPro" id="IPR052032">
    <property type="entry name" value="ATP-dep_AA_Ligase"/>
</dbReference>
<accession>A0A9P1PAP2</accession>
<dbReference type="InterPro" id="IPR003806">
    <property type="entry name" value="ATP-grasp_PylC-type"/>
</dbReference>
<evidence type="ECO:0000259" key="5">
    <source>
        <dbReference type="PROSITE" id="PS50975"/>
    </source>
</evidence>
<dbReference type="PANTHER" id="PTHR43585">
    <property type="entry name" value="FUMIPYRROLE BIOSYNTHESIS PROTEIN C"/>
    <property type="match status" value="1"/>
</dbReference>
<keyword evidence="3 4" id="KW-0067">ATP-binding</keyword>